<dbReference type="Gene3D" id="3.30.450.40">
    <property type="match status" value="1"/>
</dbReference>
<dbReference type="RefSeq" id="WP_149678028.1">
    <property type="nucleotide sequence ID" value="NZ_FQZP01000007.1"/>
</dbReference>
<dbReference type="SUPFAM" id="SSF55073">
    <property type="entry name" value="Nucleotide cyclase"/>
    <property type="match status" value="1"/>
</dbReference>
<reference evidence="4 5" key="1">
    <citation type="submission" date="2016-11" db="EMBL/GenBank/DDBJ databases">
        <authorList>
            <person name="Varghese N."/>
            <person name="Submissions S."/>
        </authorList>
    </citation>
    <scope>NUCLEOTIDE SEQUENCE [LARGE SCALE GENOMIC DNA]</scope>
    <source>
        <strain evidence="4 5">DSM 19027</strain>
    </source>
</reference>
<dbReference type="InterPro" id="IPR029016">
    <property type="entry name" value="GAF-like_dom_sf"/>
</dbReference>
<dbReference type="InterPro" id="IPR003018">
    <property type="entry name" value="GAF"/>
</dbReference>
<dbReference type="AlphaFoldDB" id="A0A1M6DFZ1"/>
<keyword evidence="2" id="KW-0812">Transmembrane</keyword>
<dbReference type="GO" id="GO:1902201">
    <property type="term" value="P:negative regulation of bacterial-type flagellum-dependent cell motility"/>
    <property type="evidence" value="ECO:0007669"/>
    <property type="project" value="TreeGrafter"/>
</dbReference>
<protein>
    <submittedName>
        <fullName evidence="4">Diguanylate cyclase with GAF sensor</fullName>
    </submittedName>
</protein>
<feature type="transmembrane region" description="Helical" evidence="2">
    <location>
        <begin position="134"/>
        <end position="154"/>
    </location>
</feature>
<dbReference type="PROSITE" id="PS50887">
    <property type="entry name" value="GGDEF"/>
    <property type="match status" value="1"/>
</dbReference>
<dbReference type="Proteomes" id="UP000324781">
    <property type="component" value="Unassembled WGS sequence"/>
</dbReference>
<dbReference type="GO" id="GO:0043709">
    <property type="term" value="P:cell adhesion involved in single-species biofilm formation"/>
    <property type="evidence" value="ECO:0007669"/>
    <property type="project" value="TreeGrafter"/>
</dbReference>
<dbReference type="GO" id="GO:0052621">
    <property type="term" value="F:diguanylate cyclase activity"/>
    <property type="evidence" value="ECO:0007669"/>
    <property type="project" value="TreeGrafter"/>
</dbReference>
<dbReference type="FunFam" id="3.30.70.270:FF:000001">
    <property type="entry name" value="Diguanylate cyclase domain protein"/>
    <property type="match status" value="1"/>
</dbReference>
<evidence type="ECO:0000259" key="3">
    <source>
        <dbReference type="PROSITE" id="PS50887"/>
    </source>
</evidence>
<proteinExistence type="predicted"/>
<feature type="coiled-coil region" evidence="1">
    <location>
        <begin position="204"/>
        <end position="248"/>
    </location>
</feature>
<feature type="domain" description="GGDEF" evidence="3">
    <location>
        <begin position="440"/>
        <end position="573"/>
    </location>
</feature>
<evidence type="ECO:0000256" key="2">
    <source>
        <dbReference type="SAM" id="Phobius"/>
    </source>
</evidence>
<dbReference type="SMART" id="SM00065">
    <property type="entry name" value="GAF"/>
    <property type="match status" value="1"/>
</dbReference>
<dbReference type="InterPro" id="IPR029787">
    <property type="entry name" value="Nucleotide_cyclase"/>
</dbReference>
<sequence>METLEKNHLTNTLGSCFRQEGNITKFGWVVLAMLIAEDLTARLISTQARPEFGLLATQLLIWVAFILAGVLKIKLSPTKNEAESLIYRVAKYLEIAIMAIFLSMMYHGFIFYFVVLLPISSIILSRGFKESVPFILLSWLTQALSQFIVLNAFSRVNQQGVFSHDLMLPIAITAQYLLFTCYGYILGRVQREYVRSQEENQILIDRLGDKYVQLEQAKKEIQSHYEKIIQTNEQLEEANNKLTASLAEFYTLQQISQAISSIFDMNELLKFVNDVIIGVMGVSHSTIALCHGPQNHLKVQVSSIFDKKELAIVSDYINSDVLKPAVKDGHSMIDNQVDPDEYPFTRGRKIQSLICVPLIAKGNVLGIVLIEHSLPNAFHNDNVRLLEIIAQQVSIAIENARLHQQMHDLATLDGLTGAYNRLYFQDNLQIEFKKAQEGNYDLSILMFDIDHFKRINDTHGHLFGDLVLKSIAAFIKKKLRKEDIFARYGGEEFVILMPHTTLEQVVEKAEDIRTGVSAMIISDRVISASVTISIGVSSFPLTADSQMNLVKSADDALYEAKRQGRNRVCVAHKKTGSMEEDTAG</sequence>
<keyword evidence="2" id="KW-1133">Transmembrane helix</keyword>
<evidence type="ECO:0000313" key="5">
    <source>
        <dbReference type="Proteomes" id="UP000324781"/>
    </source>
</evidence>
<dbReference type="NCBIfam" id="TIGR00254">
    <property type="entry name" value="GGDEF"/>
    <property type="match status" value="1"/>
</dbReference>
<dbReference type="PANTHER" id="PTHR45138">
    <property type="entry name" value="REGULATORY COMPONENTS OF SENSORY TRANSDUCTION SYSTEM"/>
    <property type="match status" value="1"/>
</dbReference>
<keyword evidence="2" id="KW-0472">Membrane</keyword>
<dbReference type="InterPro" id="IPR043128">
    <property type="entry name" value="Rev_trsase/Diguanyl_cyclase"/>
</dbReference>
<dbReference type="CDD" id="cd01949">
    <property type="entry name" value="GGDEF"/>
    <property type="match status" value="1"/>
</dbReference>
<feature type="transmembrane region" description="Helical" evidence="2">
    <location>
        <begin position="166"/>
        <end position="185"/>
    </location>
</feature>
<keyword evidence="1" id="KW-0175">Coiled coil</keyword>
<evidence type="ECO:0000313" key="4">
    <source>
        <dbReference type="EMBL" id="SHI72033.1"/>
    </source>
</evidence>
<feature type="transmembrane region" description="Helical" evidence="2">
    <location>
        <begin position="92"/>
        <end position="114"/>
    </location>
</feature>
<dbReference type="InterPro" id="IPR000160">
    <property type="entry name" value="GGDEF_dom"/>
</dbReference>
<evidence type="ECO:0000256" key="1">
    <source>
        <dbReference type="SAM" id="Coils"/>
    </source>
</evidence>
<dbReference type="PANTHER" id="PTHR45138:SF9">
    <property type="entry name" value="DIGUANYLATE CYCLASE DGCM-RELATED"/>
    <property type="match status" value="1"/>
</dbReference>
<organism evidence="4 5">
    <name type="scientific">Thermoclostridium caenicola</name>
    <dbReference type="NCBI Taxonomy" id="659425"/>
    <lineage>
        <taxon>Bacteria</taxon>
        <taxon>Bacillati</taxon>
        <taxon>Bacillota</taxon>
        <taxon>Clostridia</taxon>
        <taxon>Eubacteriales</taxon>
        <taxon>Oscillospiraceae</taxon>
        <taxon>Thermoclostridium</taxon>
    </lineage>
</organism>
<feature type="transmembrane region" description="Helical" evidence="2">
    <location>
        <begin position="52"/>
        <end position="71"/>
    </location>
</feature>
<dbReference type="Gene3D" id="3.30.70.270">
    <property type="match status" value="1"/>
</dbReference>
<dbReference type="GO" id="GO:0005886">
    <property type="term" value="C:plasma membrane"/>
    <property type="evidence" value="ECO:0007669"/>
    <property type="project" value="TreeGrafter"/>
</dbReference>
<dbReference type="SMART" id="SM00267">
    <property type="entry name" value="GGDEF"/>
    <property type="match status" value="1"/>
</dbReference>
<dbReference type="EMBL" id="FQZP01000007">
    <property type="protein sequence ID" value="SHI72033.1"/>
    <property type="molecule type" value="Genomic_DNA"/>
</dbReference>
<gene>
    <name evidence="4" type="ORF">SAMN05444373_100772</name>
</gene>
<dbReference type="OrthoDB" id="9805474at2"/>
<keyword evidence="5" id="KW-1185">Reference proteome</keyword>
<name>A0A1M6DFZ1_9FIRM</name>
<dbReference type="Pfam" id="PF00990">
    <property type="entry name" value="GGDEF"/>
    <property type="match status" value="1"/>
</dbReference>
<dbReference type="InterPro" id="IPR050469">
    <property type="entry name" value="Diguanylate_Cyclase"/>
</dbReference>
<dbReference type="SUPFAM" id="SSF55781">
    <property type="entry name" value="GAF domain-like"/>
    <property type="match status" value="1"/>
</dbReference>
<accession>A0A1M6DFZ1</accession>
<dbReference type="Pfam" id="PF13185">
    <property type="entry name" value="GAF_2"/>
    <property type="match status" value="1"/>
</dbReference>